<dbReference type="InterPro" id="IPR000683">
    <property type="entry name" value="Gfo/Idh/MocA-like_OxRdtase_N"/>
</dbReference>
<dbReference type="InterPro" id="IPR051450">
    <property type="entry name" value="Gfo/Idh/MocA_Oxidoreductases"/>
</dbReference>
<organism evidence="3 4">
    <name type="scientific">PS1 clade bacterium</name>
    <dbReference type="NCBI Taxonomy" id="2175152"/>
    <lineage>
        <taxon>Bacteria</taxon>
        <taxon>Pseudomonadati</taxon>
        <taxon>Pseudomonadota</taxon>
        <taxon>Alphaproteobacteria</taxon>
        <taxon>PS1 clade</taxon>
    </lineage>
</organism>
<dbReference type="AlphaFoldDB" id="A0A368DS90"/>
<dbReference type="SUPFAM" id="SSF55347">
    <property type="entry name" value="Glyceraldehyde-3-phosphate dehydrogenase-like, C-terminal domain"/>
    <property type="match status" value="1"/>
</dbReference>
<dbReference type="EMBL" id="QOQD01000001">
    <property type="protein sequence ID" value="RCL74708.1"/>
    <property type="molecule type" value="Genomic_DNA"/>
</dbReference>
<dbReference type="InterPro" id="IPR036291">
    <property type="entry name" value="NAD(P)-bd_dom_sf"/>
</dbReference>
<dbReference type="Gene3D" id="3.40.50.720">
    <property type="entry name" value="NAD(P)-binding Rossmann-like Domain"/>
    <property type="match status" value="1"/>
</dbReference>
<evidence type="ECO:0000259" key="2">
    <source>
        <dbReference type="Pfam" id="PF22725"/>
    </source>
</evidence>
<proteinExistence type="predicted"/>
<dbReference type="Pfam" id="PF22725">
    <property type="entry name" value="GFO_IDH_MocA_C3"/>
    <property type="match status" value="1"/>
</dbReference>
<evidence type="ECO:0000313" key="4">
    <source>
        <dbReference type="Proteomes" id="UP000253570"/>
    </source>
</evidence>
<dbReference type="PANTHER" id="PTHR43377">
    <property type="entry name" value="BILIVERDIN REDUCTASE A"/>
    <property type="match status" value="1"/>
</dbReference>
<dbReference type="PANTHER" id="PTHR43377:SF1">
    <property type="entry name" value="BILIVERDIN REDUCTASE A"/>
    <property type="match status" value="1"/>
</dbReference>
<dbReference type="Gene3D" id="3.30.360.10">
    <property type="entry name" value="Dihydrodipicolinate Reductase, domain 2"/>
    <property type="match status" value="1"/>
</dbReference>
<reference evidence="3 4" key="1">
    <citation type="journal article" date="2018" name="Microbiome">
        <title>Fine metagenomic profile of the Mediterranean stratified and mixed water columns revealed by assembly and recruitment.</title>
        <authorList>
            <person name="Haro-Moreno J.M."/>
            <person name="Lopez-Perez M."/>
            <person name="De La Torre J.R."/>
            <person name="Picazo A."/>
            <person name="Camacho A."/>
            <person name="Rodriguez-Valera F."/>
        </authorList>
    </citation>
    <scope>NUCLEOTIDE SEQUENCE [LARGE SCALE GENOMIC DNA]</scope>
    <source>
        <strain evidence="3">MED-G57</strain>
    </source>
</reference>
<dbReference type="GO" id="GO:0000166">
    <property type="term" value="F:nucleotide binding"/>
    <property type="evidence" value="ECO:0007669"/>
    <property type="project" value="InterPro"/>
</dbReference>
<accession>A0A368DS90</accession>
<dbReference type="SUPFAM" id="SSF51735">
    <property type="entry name" value="NAD(P)-binding Rossmann-fold domains"/>
    <property type="match status" value="1"/>
</dbReference>
<name>A0A368DS90_9PROT</name>
<dbReference type="Proteomes" id="UP000253570">
    <property type="component" value="Unassembled WGS sequence"/>
</dbReference>
<evidence type="ECO:0000259" key="1">
    <source>
        <dbReference type="Pfam" id="PF01408"/>
    </source>
</evidence>
<dbReference type="Pfam" id="PF01408">
    <property type="entry name" value="GFO_IDH_MocA"/>
    <property type="match status" value="1"/>
</dbReference>
<dbReference type="InterPro" id="IPR055170">
    <property type="entry name" value="GFO_IDH_MocA-like_dom"/>
</dbReference>
<sequence>MQTINLGIIGLGNWGKKLASSLEQIDHVNLLTCFARTKEKRDFFSKQYKCESKNTLEEFLNDKRIHGVIIATPHTTHVNMIKASAEAKKNIMVEKPLALNSNDAKMCVDIALKNNVILQVAHYRRLLAATRLMKDYISDSRLGNIHHFESNFSRPFGPDPNRPWRDQDAEAPAGAFTALGVHMIDNLLYLGGNIEKLCSLSSSFDSGIPLDDITTVMMQFESGAHGIINTSLRLPFVASLSAHGNLGSCWSEEDGTKFFSQKINEEKRTEISVSKINGVIENLKVFCDCIRNSKTPETSGPEGAKVVRILEAIKESYESKNKFIRI</sequence>
<gene>
    <name evidence="3" type="ORF">DBW71_00765</name>
</gene>
<evidence type="ECO:0000313" key="3">
    <source>
        <dbReference type="EMBL" id="RCL74708.1"/>
    </source>
</evidence>
<protein>
    <submittedName>
        <fullName evidence="3">Gfo/Idh/MocA family oxidoreductase</fullName>
    </submittedName>
</protein>
<comment type="caution">
    <text evidence="3">The sequence shown here is derived from an EMBL/GenBank/DDBJ whole genome shotgun (WGS) entry which is preliminary data.</text>
</comment>
<feature type="domain" description="GFO/IDH/MocA-like oxidoreductase" evidence="2">
    <location>
        <begin position="131"/>
        <end position="248"/>
    </location>
</feature>
<feature type="domain" description="Gfo/Idh/MocA-like oxidoreductase N-terminal" evidence="1">
    <location>
        <begin position="4"/>
        <end position="122"/>
    </location>
</feature>